<organism evidence="4 5">
    <name type="scientific">Rheinheimera riviphila</name>
    <dbReference type="NCBI Taxonomy" id="1834037"/>
    <lineage>
        <taxon>Bacteria</taxon>
        <taxon>Pseudomonadati</taxon>
        <taxon>Pseudomonadota</taxon>
        <taxon>Gammaproteobacteria</taxon>
        <taxon>Chromatiales</taxon>
        <taxon>Chromatiaceae</taxon>
        <taxon>Rheinheimera</taxon>
    </lineage>
</organism>
<dbReference type="OrthoDB" id="9788272at2"/>
<dbReference type="Pfam" id="PF00483">
    <property type="entry name" value="NTP_transferase"/>
    <property type="match status" value="1"/>
</dbReference>
<dbReference type="EMBL" id="SACS01000021">
    <property type="protein sequence ID" value="RVU33467.1"/>
    <property type="molecule type" value="Genomic_DNA"/>
</dbReference>
<gene>
    <name evidence="4" type="ORF">EOE67_16535</name>
</gene>
<dbReference type="InterPro" id="IPR029044">
    <property type="entry name" value="Nucleotide-diphossugar_trans"/>
</dbReference>
<evidence type="ECO:0000256" key="2">
    <source>
        <dbReference type="ARBA" id="ARBA00022695"/>
    </source>
</evidence>
<reference evidence="4 5" key="1">
    <citation type="submission" date="2019-01" db="EMBL/GenBank/DDBJ databases">
        <authorList>
            <person name="Chen W.-M."/>
        </authorList>
    </citation>
    <scope>NUCLEOTIDE SEQUENCE [LARGE SCALE GENOMIC DNA]</scope>
    <source>
        <strain evidence="4 5">KYPC3</strain>
    </source>
</reference>
<dbReference type="NCBIfam" id="NF045761">
    <property type="entry name" value="NAMPUrTaseMurU"/>
    <property type="match status" value="1"/>
</dbReference>
<evidence type="ECO:0000256" key="1">
    <source>
        <dbReference type="ARBA" id="ARBA00022679"/>
    </source>
</evidence>
<dbReference type="CDD" id="cd06422">
    <property type="entry name" value="NTP_transferase_like_1"/>
    <property type="match status" value="1"/>
</dbReference>
<keyword evidence="2" id="KW-0548">Nucleotidyltransferase</keyword>
<dbReference type="PANTHER" id="PTHR43584:SF8">
    <property type="entry name" value="N-ACETYLMURAMATE ALPHA-1-PHOSPHATE URIDYLYLTRANSFERASE"/>
    <property type="match status" value="1"/>
</dbReference>
<sequence length="237" mass="25612">MRAMILAAGRGERMRPLTDHLPKPLLTVAGKPLIVHHIEALAAAGVLDIVINHAWLGHLIEQQLGDGRQFGVRLHYSAEGATGLETAGGIKKALPMLGTEPFLVINGDVLSTLQPAALIAQGLPQSALAHLVLVPNPSQHPKGDFAFAPTSPWLCSSGDEQFTFSGIALYHPDFFKDVPEGAQKLAPFLRQAMMQQQVSGELFSGYWADIGTPERLQQADSTFAAHQEMQLRNHHVG</sequence>
<feature type="domain" description="Nucleotidyl transferase" evidence="3">
    <location>
        <begin position="3"/>
        <end position="135"/>
    </location>
</feature>
<dbReference type="Gene3D" id="3.90.550.10">
    <property type="entry name" value="Spore Coat Polysaccharide Biosynthesis Protein SpsA, Chain A"/>
    <property type="match status" value="1"/>
</dbReference>
<keyword evidence="5" id="KW-1185">Reference proteome</keyword>
<dbReference type="InterPro" id="IPR050065">
    <property type="entry name" value="GlmU-like"/>
</dbReference>
<name>A0A437QG03_9GAMM</name>
<proteinExistence type="predicted"/>
<dbReference type="GO" id="GO:0016779">
    <property type="term" value="F:nucleotidyltransferase activity"/>
    <property type="evidence" value="ECO:0007669"/>
    <property type="project" value="UniProtKB-KW"/>
</dbReference>
<keyword evidence="1 4" id="KW-0808">Transferase</keyword>
<accession>A0A437QG03</accession>
<dbReference type="InterPro" id="IPR005835">
    <property type="entry name" value="NTP_transferase_dom"/>
</dbReference>
<dbReference type="AlphaFoldDB" id="A0A437QG03"/>
<evidence type="ECO:0000259" key="3">
    <source>
        <dbReference type="Pfam" id="PF00483"/>
    </source>
</evidence>
<dbReference type="InterPro" id="IPR054790">
    <property type="entry name" value="MurU"/>
</dbReference>
<evidence type="ECO:0000313" key="5">
    <source>
        <dbReference type="Proteomes" id="UP000283077"/>
    </source>
</evidence>
<dbReference type="PANTHER" id="PTHR43584">
    <property type="entry name" value="NUCLEOTIDYL TRANSFERASE"/>
    <property type="match status" value="1"/>
</dbReference>
<dbReference type="Proteomes" id="UP000283077">
    <property type="component" value="Unassembled WGS sequence"/>
</dbReference>
<dbReference type="RefSeq" id="WP_127700444.1">
    <property type="nucleotide sequence ID" value="NZ_SACS01000021.1"/>
</dbReference>
<evidence type="ECO:0000313" key="4">
    <source>
        <dbReference type="EMBL" id="RVU33467.1"/>
    </source>
</evidence>
<comment type="caution">
    <text evidence="4">The sequence shown here is derived from an EMBL/GenBank/DDBJ whole genome shotgun (WGS) entry which is preliminary data.</text>
</comment>
<dbReference type="SUPFAM" id="SSF53448">
    <property type="entry name" value="Nucleotide-diphospho-sugar transferases"/>
    <property type="match status" value="1"/>
</dbReference>
<protein>
    <submittedName>
        <fullName evidence="4">Nucleotidyltransferase family protein</fullName>
    </submittedName>
</protein>